<gene>
    <name evidence="6" type="ORF">METZ01_LOCUS127269</name>
</gene>
<dbReference type="PANTHER" id="PTHR43687:SF1">
    <property type="entry name" value="FERREDOXIN III"/>
    <property type="match status" value="1"/>
</dbReference>
<name>A0A381YBN2_9ZZZZ</name>
<dbReference type="SUPFAM" id="SSF54862">
    <property type="entry name" value="4Fe-4S ferredoxins"/>
    <property type="match status" value="1"/>
</dbReference>
<keyword evidence="1" id="KW-0004">4Fe-4S</keyword>
<keyword evidence="4" id="KW-0411">Iron-sulfur</keyword>
<proteinExistence type="predicted"/>
<dbReference type="InterPro" id="IPR050572">
    <property type="entry name" value="Fe-S_Ferredoxin"/>
</dbReference>
<dbReference type="PROSITE" id="PS00198">
    <property type="entry name" value="4FE4S_FER_1"/>
    <property type="match status" value="1"/>
</dbReference>
<dbReference type="AlphaFoldDB" id="A0A381YBN2"/>
<dbReference type="EMBL" id="UINC01017841">
    <property type="protein sequence ID" value="SVA74415.1"/>
    <property type="molecule type" value="Genomic_DNA"/>
</dbReference>
<dbReference type="Gene3D" id="3.30.70.20">
    <property type="match status" value="1"/>
</dbReference>
<evidence type="ECO:0000256" key="2">
    <source>
        <dbReference type="ARBA" id="ARBA00022723"/>
    </source>
</evidence>
<evidence type="ECO:0000256" key="4">
    <source>
        <dbReference type="ARBA" id="ARBA00023014"/>
    </source>
</evidence>
<organism evidence="6">
    <name type="scientific">marine metagenome</name>
    <dbReference type="NCBI Taxonomy" id="408172"/>
    <lineage>
        <taxon>unclassified sequences</taxon>
        <taxon>metagenomes</taxon>
        <taxon>ecological metagenomes</taxon>
    </lineage>
</organism>
<evidence type="ECO:0000259" key="5">
    <source>
        <dbReference type="PROSITE" id="PS51379"/>
    </source>
</evidence>
<dbReference type="InterPro" id="IPR011802">
    <property type="entry name" value="AprB"/>
</dbReference>
<reference evidence="6" key="1">
    <citation type="submission" date="2018-05" db="EMBL/GenBank/DDBJ databases">
        <authorList>
            <person name="Lanie J.A."/>
            <person name="Ng W.-L."/>
            <person name="Kazmierczak K.M."/>
            <person name="Andrzejewski T.M."/>
            <person name="Davidsen T.M."/>
            <person name="Wayne K.J."/>
            <person name="Tettelin H."/>
            <person name="Glass J.I."/>
            <person name="Rusch D."/>
            <person name="Podicherti R."/>
            <person name="Tsui H.-C.T."/>
            <person name="Winkler M.E."/>
        </authorList>
    </citation>
    <scope>NUCLEOTIDE SEQUENCE</scope>
</reference>
<evidence type="ECO:0000256" key="1">
    <source>
        <dbReference type="ARBA" id="ARBA00022485"/>
    </source>
</evidence>
<accession>A0A381YBN2</accession>
<sequence length="154" mass="17311">MPTFVYMTRCDGCGHCVDICPSDIMHIDKTYRRAYNIEPNMCWECYSCVKACPQNAIDVRGYADFAPLGHSVRVLREEAKGTISWKIKFRDGREKNFVSPIRTTEWGSIPSPAELEMPSAEAMQSQELAHEPDALNVPEGLPALRPDQFTQGVA</sequence>
<dbReference type="GO" id="GO:0046872">
    <property type="term" value="F:metal ion binding"/>
    <property type="evidence" value="ECO:0007669"/>
    <property type="project" value="UniProtKB-KW"/>
</dbReference>
<dbReference type="Gene3D" id="6.20.260.10">
    <property type="entry name" value="Adenylylsulphate reductase, beta subunit, C-terminal domain"/>
    <property type="match status" value="1"/>
</dbReference>
<keyword evidence="3" id="KW-0408">Iron</keyword>
<evidence type="ECO:0000256" key="3">
    <source>
        <dbReference type="ARBA" id="ARBA00023004"/>
    </source>
</evidence>
<dbReference type="InterPro" id="IPR017896">
    <property type="entry name" value="4Fe4S_Fe-S-bd"/>
</dbReference>
<dbReference type="InterPro" id="IPR022738">
    <property type="entry name" value="AprB_C"/>
</dbReference>
<dbReference type="PROSITE" id="PS51379">
    <property type="entry name" value="4FE4S_FER_2"/>
    <property type="match status" value="2"/>
</dbReference>
<dbReference type="InterPro" id="IPR017900">
    <property type="entry name" value="4Fe4S_Fe_S_CS"/>
</dbReference>
<dbReference type="PANTHER" id="PTHR43687">
    <property type="entry name" value="ADENYLYLSULFATE REDUCTASE, BETA SUBUNIT"/>
    <property type="match status" value="1"/>
</dbReference>
<dbReference type="GO" id="GO:0051539">
    <property type="term" value="F:4 iron, 4 sulfur cluster binding"/>
    <property type="evidence" value="ECO:0007669"/>
    <property type="project" value="UniProtKB-KW"/>
</dbReference>
<evidence type="ECO:0000313" key="6">
    <source>
        <dbReference type="EMBL" id="SVA74415.1"/>
    </source>
</evidence>
<dbReference type="Pfam" id="PF12139">
    <property type="entry name" value="APS-reductase_C"/>
    <property type="match status" value="1"/>
</dbReference>
<dbReference type="InterPro" id="IPR038465">
    <property type="entry name" value="APS_reduc_Bsu_C_sf"/>
</dbReference>
<dbReference type="Pfam" id="PF12838">
    <property type="entry name" value="Fer4_7"/>
    <property type="match status" value="1"/>
</dbReference>
<keyword evidence="2" id="KW-0479">Metal-binding</keyword>
<dbReference type="NCBIfam" id="TIGR02060">
    <property type="entry name" value="aprB"/>
    <property type="match status" value="1"/>
</dbReference>
<protein>
    <recommendedName>
        <fullName evidence="5">4Fe-4S ferredoxin-type domain-containing protein</fullName>
    </recommendedName>
</protein>
<feature type="domain" description="4Fe-4S ferredoxin-type" evidence="5">
    <location>
        <begin position="1"/>
        <end position="30"/>
    </location>
</feature>
<feature type="domain" description="4Fe-4S ferredoxin-type" evidence="5">
    <location>
        <begin position="33"/>
        <end position="62"/>
    </location>
</feature>